<dbReference type="InterPro" id="IPR035684">
    <property type="entry name" value="ArgRS_core"/>
</dbReference>
<protein>
    <recommendedName>
        <fullName evidence="4">arginine--tRNA ligase</fullName>
        <ecNumber evidence="4">6.1.1.19</ecNumber>
    </recommendedName>
</protein>
<reference evidence="14" key="1">
    <citation type="submission" date="2020-05" db="EMBL/GenBank/DDBJ databases">
        <authorList>
            <person name="Chiriac C."/>
            <person name="Salcher M."/>
            <person name="Ghai R."/>
            <person name="Kavagutti S V."/>
        </authorList>
    </citation>
    <scope>NUCLEOTIDE SEQUENCE</scope>
</reference>
<keyword evidence="6" id="KW-0436">Ligase</keyword>
<evidence type="ECO:0000256" key="1">
    <source>
        <dbReference type="ARBA" id="ARBA00004496"/>
    </source>
</evidence>
<evidence type="ECO:0000256" key="5">
    <source>
        <dbReference type="ARBA" id="ARBA00022490"/>
    </source>
</evidence>
<dbReference type="FunFam" id="3.30.1360.70:FF:000003">
    <property type="entry name" value="Arginine--tRNA ligase"/>
    <property type="match status" value="1"/>
</dbReference>
<feature type="domain" description="Arginyl tRNA synthetase N-terminal" evidence="13">
    <location>
        <begin position="21"/>
        <end position="109"/>
    </location>
</feature>
<dbReference type="SMART" id="SM00836">
    <property type="entry name" value="DALR_1"/>
    <property type="match status" value="1"/>
</dbReference>
<dbReference type="SUPFAM" id="SSF52374">
    <property type="entry name" value="Nucleotidylyl transferase"/>
    <property type="match status" value="1"/>
</dbReference>
<dbReference type="EMBL" id="CAFBMZ010000027">
    <property type="protein sequence ID" value="CAB4923385.1"/>
    <property type="molecule type" value="Genomic_DNA"/>
</dbReference>
<evidence type="ECO:0000256" key="6">
    <source>
        <dbReference type="ARBA" id="ARBA00022598"/>
    </source>
</evidence>
<dbReference type="SUPFAM" id="SSF55190">
    <property type="entry name" value="Arginyl-tRNA synthetase (ArgRS), N-terminal 'additional' domain"/>
    <property type="match status" value="1"/>
</dbReference>
<dbReference type="PROSITE" id="PS00178">
    <property type="entry name" value="AA_TRNA_LIGASE_I"/>
    <property type="match status" value="1"/>
</dbReference>
<proteinExistence type="inferred from homology"/>
<comment type="similarity">
    <text evidence="2">Belongs to the class-I aminoacyl-tRNA synthetase family.</text>
</comment>
<dbReference type="InterPro" id="IPR001278">
    <property type="entry name" value="Arg-tRNA-ligase"/>
</dbReference>
<evidence type="ECO:0000256" key="4">
    <source>
        <dbReference type="ARBA" id="ARBA00012837"/>
    </source>
</evidence>
<dbReference type="InterPro" id="IPR036695">
    <property type="entry name" value="Arg-tRNA-synth_N_sf"/>
</dbReference>
<evidence type="ECO:0000256" key="3">
    <source>
        <dbReference type="ARBA" id="ARBA00011245"/>
    </source>
</evidence>
<comment type="subcellular location">
    <subcellularLocation>
        <location evidence="1">Cytoplasm</location>
    </subcellularLocation>
</comment>
<dbReference type="GO" id="GO:0004814">
    <property type="term" value="F:arginine-tRNA ligase activity"/>
    <property type="evidence" value="ECO:0007669"/>
    <property type="project" value="UniProtKB-EC"/>
</dbReference>
<dbReference type="AlphaFoldDB" id="A0A6J7HYH9"/>
<keyword evidence="10" id="KW-0030">Aminoacyl-tRNA synthetase</keyword>
<dbReference type="InterPro" id="IPR001412">
    <property type="entry name" value="aa-tRNA-synth_I_CS"/>
</dbReference>
<evidence type="ECO:0000256" key="11">
    <source>
        <dbReference type="ARBA" id="ARBA00049339"/>
    </source>
</evidence>
<dbReference type="CDD" id="cd00671">
    <property type="entry name" value="ArgRS_core"/>
    <property type="match status" value="1"/>
</dbReference>
<dbReference type="Pfam" id="PF00750">
    <property type="entry name" value="tRNA-synt_1d"/>
    <property type="match status" value="1"/>
</dbReference>
<dbReference type="InterPro" id="IPR009080">
    <property type="entry name" value="tRNAsynth_Ia_anticodon-bd"/>
</dbReference>
<dbReference type="InterPro" id="IPR005148">
    <property type="entry name" value="Arg-tRNA-synth_N"/>
</dbReference>
<dbReference type="GO" id="GO:0006420">
    <property type="term" value="P:arginyl-tRNA aminoacylation"/>
    <property type="evidence" value="ECO:0007669"/>
    <property type="project" value="InterPro"/>
</dbReference>
<dbReference type="Gene3D" id="1.10.730.10">
    <property type="entry name" value="Isoleucyl-tRNA Synthetase, Domain 1"/>
    <property type="match status" value="1"/>
</dbReference>
<evidence type="ECO:0000313" key="14">
    <source>
        <dbReference type="EMBL" id="CAB4923385.1"/>
    </source>
</evidence>
<dbReference type="GO" id="GO:0005737">
    <property type="term" value="C:cytoplasm"/>
    <property type="evidence" value="ECO:0007669"/>
    <property type="project" value="UniProtKB-SubCell"/>
</dbReference>
<evidence type="ECO:0000259" key="13">
    <source>
        <dbReference type="SMART" id="SM01016"/>
    </source>
</evidence>
<dbReference type="Pfam" id="PF05746">
    <property type="entry name" value="DALR_1"/>
    <property type="match status" value="1"/>
</dbReference>
<evidence type="ECO:0000256" key="10">
    <source>
        <dbReference type="ARBA" id="ARBA00023146"/>
    </source>
</evidence>
<dbReference type="FunFam" id="1.10.730.10:FF:000008">
    <property type="entry name" value="Arginine--tRNA ligase"/>
    <property type="match status" value="1"/>
</dbReference>
<dbReference type="SMART" id="SM01016">
    <property type="entry name" value="Arg_tRNA_synt_N"/>
    <property type="match status" value="1"/>
</dbReference>
<dbReference type="SUPFAM" id="SSF47323">
    <property type="entry name" value="Anticodon-binding domain of a subclass of class I aminoacyl-tRNA synthetases"/>
    <property type="match status" value="1"/>
</dbReference>
<keyword evidence="9" id="KW-0648">Protein biosynthesis</keyword>
<evidence type="ECO:0000259" key="12">
    <source>
        <dbReference type="SMART" id="SM00836"/>
    </source>
</evidence>
<comment type="catalytic activity">
    <reaction evidence="11">
        <text>tRNA(Arg) + L-arginine + ATP = L-arginyl-tRNA(Arg) + AMP + diphosphate</text>
        <dbReference type="Rhea" id="RHEA:20301"/>
        <dbReference type="Rhea" id="RHEA-COMP:9658"/>
        <dbReference type="Rhea" id="RHEA-COMP:9673"/>
        <dbReference type="ChEBI" id="CHEBI:30616"/>
        <dbReference type="ChEBI" id="CHEBI:32682"/>
        <dbReference type="ChEBI" id="CHEBI:33019"/>
        <dbReference type="ChEBI" id="CHEBI:78442"/>
        <dbReference type="ChEBI" id="CHEBI:78513"/>
        <dbReference type="ChEBI" id="CHEBI:456215"/>
        <dbReference type="EC" id="6.1.1.19"/>
    </reaction>
</comment>
<keyword evidence="8" id="KW-0067">ATP-binding</keyword>
<name>A0A6J7HYH9_9ZZZZ</name>
<organism evidence="14">
    <name type="scientific">freshwater metagenome</name>
    <dbReference type="NCBI Taxonomy" id="449393"/>
    <lineage>
        <taxon>unclassified sequences</taxon>
        <taxon>metagenomes</taxon>
        <taxon>ecological metagenomes</taxon>
    </lineage>
</organism>
<evidence type="ECO:0000256" key="7">
    <source>
        <dbReference type="ARBA" id="ARBA00022741"/>
    </source>
</evidence>
<dbReference type="PANTHER" id="PTHR11956:SF5">
    <property type="entry name" value="ARGININE--TRNA LIGASE, CYTOPLASMIC"/>
    <property type="match status" value="1"/>
</dbReference>
<dbReference type="HAMAP" id="MF_00123">
    <property type="entry name" value="Arg_tRNA_synth"/>
    <property type="match status" value="1"/>
</dbReference>
<dbReference type="PANTHER" id="PTHR11956">
    <property type="entry name" value="ARGINYL-TRNA SYNTHETASE"/>
    <property type="match status" value="1"/>
</dbReference>
<evidence type="ECO:0000256" key="9">
    <source>
        <dbReference type="ARBA" id="ARBA00022917"/>
    </source>
</evidence>
<dbReference type="FunFam" id="3.40.50.620:FF:000062">
    <property type="entry name" value="Arginine--tRNA ligase"/>
    <property type="match status" value="1"/>
</dbReference>
<comment type="subunit">
    <text evidence="3">Monomer.</text>
</comment>
<accession>A0A6J7HYH9</accession>
<evidence type="ECO:0000256" key="2">
    <source>
        <dbReference type="ARBA" id="ARBA00005594"/>
    </source>
</evidence>
<keyword evidence="5" id="KW-0963">Cytoplasm</keyword>
<sequence>MIAQCGLVVNGNLAPVSSQVALLEAAVKAAISRAISNGEISAELPATITLERPKNRDHGDYATSVALQLAKAAGKNPRDIAQIIINHLGIAEGIAGLEIAGPGFINITLNRASQAELVTTILQATSEYGKGTALAGVRINLEFISANPTGPLHLGHTRWAAVGDALGRVLTAAGADVTREFYINDRGNQMELFGASVEAAALGNPIPDDGYQGEYIGDLAQEVVASQPTITSLPEGPRHTAFREAAYAVQLKDQQRVLDNFGTHFDIWFSERSLHEQGAVEHGLEKLRTQGHVFEEEGAVWLRTTDFGDDKDRVLTKSDGSLTYFSSDTAYYINKRERGFDICIYMLGADHHGYVGRLQAIAACAGDNPEYNIEVLIGQLVKIMENGQEVKLSKRAGTIITLEELVEKVGVDAARYTLIRYPVDTPMVMDIDVLKRNTNENPVYYVQYAHARIAAVLRNAAELKISVDLKDFDSTQLRHDRENELLGALAEFPRIVASAAELRHPHRIARYLEDLAGTYHGFYADCRVLPMGEENPTALHTARLLLCTSTKTVIANGLALLGVSAPERM</sequence>
<dbReference type="GO" id="GO:0005524">
    <property type="term" value="F:ATP binding"/>
    <property type="evidence" value="ECO:0007669"/>
    <property type="project" value="UniProtKB-KW"/>
</dbReference>
<dbReference type="Pfam" id="PF03485">
    <property type="entry name" value="Arg_tRNA_synt_N"/>
    <property type="match status" value="1"/>
</dbReference>
<gene>
    <name evidence="14" type="ORF">UFOPK3684_00527</name>
</gene>
<feature type="domain" description="DALR anticodon binding" evidence="12">
    <location>
        <begin position="446"/>
        <end position="569"/>
    </location>
</feature>
<dbReference type="NCBIfam" id="TIGR00456">
    <property type="entry name" value="argS"/>
    <property type="match status" value="1"/>
</dbReference>
<evidence type="ECO:0000256" key="8">
    <source>
        <dbReference type="ARBA" id="ARBA00022840"/>
    </source>
</evidence>
<keyword evidence="7" id="KW-0547">Nucleotide-binding</keyword>
<dbReference type="Gene3D" id="3.40.50.620">
    <property type="entry name" value="HUPs"/>
    <property type="match status" value="1"/>
</dbReference>
<dbReference type="EC" id="6.1.1.19" evidence="4"/>
<dbReference type="InterPro" id="IPR008909">
    <property type="entry name" value="DALR_anticod-bd"/>
</dbReference>
<dbReference type="Gene3D" id="3.30.1360.70">
    <property type="entry name" value="Arginyl tRNA synthetase N-terminal domain"/>
    <property type="match status" value="1"/>
</dbReference>
<dbReference type="InterPro" id="IPR014729">
    <property type="entry name" value="Rossmann-like_a/b/a_fold"/>
</dbReference>
<dbReference type="PRINTS" id="PR01038">
    <property type="entry name" value="TRNASYNTHARG"/>
</dbReference>